<gene>
    <name evidence="6" type="ORF">LOTGIDRAFT_160167</name>
</gene>
<evidence type="ECO:0000256" key="5">
    <source>
        <dbReference type="SAM" id="Phobius"/>
    </source>
</evidence>
<feature type="transmembrane region" description="Helical" evidence="5">
    <location>
        <begin position="267"/>
        <end position="286"/>
    </location>
</feature>
<feature type="transmembrane region" description="Helical" evidence="5">
    <location>
        <begin position="12"/>
        <end position="33"/>
    </location>
</feature>
<protein>
    <recommendedName>
        <fullName evidence="8">Amino acid permease/ SLC12A domain-containing protein</fullName>
    </recommendedName>
</protein>
<name>V4C3Q7_LOTGI</name>
<feature type="transmembrane region" description="Helical" evidence="5">
    <location>
        <begin position="344"/>
        <end position="363"/>
    </location>
</feature>
<feature type="transmembrane region" description="Helical" evidence="5">
    <location>
        <begin position="384"/>
        <end position="412"/>
    </location>
</feature>
<evidence type="ECO:0008006" key="8">
    <source>
        <dbReference type="Google" id="ProtNLM"/>
    </source>
</evidence>
<evidence type="ECO:0000256" key="4">
    <source>
        <dbReference type="ARBA" id="ARBA00023136"/>
    </source>
</evidence>
<keyword evidence="7" id="KW-1185">Reference proteome</keyword>
<evidence type="ECO:0000313" key="6">
    <source>
        <dbReference type="EMBL" id="ESO96179.1"/>
    </source>
</evidence>
<feature type="transmembrane region" description="Helical" evidence="5">
    <location>
        <begin position="45"/>
        <end position="69"/>
    </location>
</feature>
<dbReference type="AlphaFoldDB" id="V4C3Q7"/>
<keyword evidence="2 5" id="KW-0812">Transmembrane</keyword>
<feature type="transmembrane region" description="Helical" evidence="5">
    <location>
        <begin position="164"/>
        <end position="182"/>
    </location>
</feature>
<dbReference type="EMBL" id="KB201549">
    <property type="protein sequence ID" value="ESO96179.1"/>
    <property type="molecule type" value="Genomic_DNA"/>
</dbReference>
<dbReference type="CTD" id="20238321"/>
<feature type="transmembrane region" description="Helical" evidence="5">
    <location>
        <begin position="135"/>
        <end position="152"/>
    </location>
</feature>
<dbReference type="InterPro" id="IPR050598">
    <property type="entry name" value="AminoAcid_Transporter"/>
</dbReference>
<evidence type="ECO:0000256" key="2">
    <source>
        <dbReference type="ARBA" id="ARBA00022692"/>
    </source>
</evidence>
<dbReference type="InterPro" id="IPR002293">
    <property type="entry name" value="AA/rel_permease1"/>
</dbReference>
<accession>V4C3Q7</accession>
<dbReference type="HOGENOM" id="CLU_007946_3_0_1"/>
<dbReference type="PANTHER" id="PTHR11785">
    <property type="entry name" value="AMINO ACID TRANSPORTER"/>
    <property type="match status" value="1"/>
</dbReference>
<proteinExistence type="predicted"/>
<dbReference type="PIRSF" id="PIRSF006060">
    <property type="entry name" value="AA_transporter"/>
    <property type="match status" value="1"/>
</dbReference>
<dbReference type="PANTHER" id="PTHR11785:SF528">
    <property type="entry name" value="AMINO ACID TRANSPORTER PROTEIN JHI-21"/>
    <property type="match status" value="1"/>
</dbReference>
<dbReference type="GO" id="GO:0015179">
    <property type="term" value="F:L-amino acid transmembrane transporter activity"/>
    <property type="evidence" value="ECO:0007669"/>
    <property type="project" value="TreeGrafter"/>
</dbReference>
<keyword evidence="3 5" id="KW-1133">Transmembrane helix</keyword>
<dbReference type="OMA" id="AYNGWDV"/>
<dbReference type="GO" id="GO:0016020">
    <property type="term" value="C:membrane"/>
    <property type="evidence" value="ECO:0007669"/>
    <property type="project" value="UniProtKB-SubCell"/>
</dbReference>
<dbReference type="Proteomes" id="UP000030746">
    <property type="component" value="Unassembled WGS sequence"/>
</dbReference>
<feature type="transmembrane region" description="Helical" evidence="5">
    <location>
        <begin position="418"/>
        <end position="435"/>
    </location>
</feature>
<keyword evidence="4 5" id="KW-0472">Membrane</keyword>
<evidence type="ECO:0000256" key="3">
    <source>
        <dbReference type="ARBA" id="ARBA00022989"/>
    </source>
</evidence>
<dbReference type="RefSeq" id="XP_009053293.1">
    <property type="nucleotide sequence ID" value="XM_009055045.1"/>
</dbReference>
<dbReference type="OrthoDB" id="10062876at2759"/>
<feature type="transmembrane region" description="Helical" evidence="5">
    <location>
        <begin position="90"/>
        <end position="115"/>
    </location>
</feature>
<dbReference type="Gene3D" id="1.20.1740.10">
    <property type="entry name" value="Amino acid/polyamine transporter I"/>
    <property type="match status" value="1"/>
</dbReference>
<organism evidence="6 7">
    <name type="scientific">Lottia gigantea</name>
    <name type="common">Giant owl limpet</name>
    <dbReference type="NCBI Taxonomy" id="225164"/>
    <lineage>
        <taxon>Eukaryota</taxon>
        <taxon>Metazoa</taxon>
        <taxon>Spiralia</taxon>
        <taxon>Lophotrochozoa</taxon>
        <taxon>Mollusca</taxon>
        <taxon>Gastropoda</taxon>
        <taxon>Patellogastropoda</taxon>
        <taxon>Lottioidea</taxon>
        <taxon>Lottiidae</taxon>
        <taxon>Lottia</taxon>
    </lineage>
</organism>
<reference evidence="6 7" key="1">
    <citation type="journal article" date="2013" name="Nature">
        <title>Insights into bilaterian evolution from three spiralian genomes.</title>
        <authorList>
            <person name="Simakov O."/>
            <person name="Marletaz F."/>
            <person name="Cho S.J."/>
            <person name="Edsinger-Gonzales E."/>
            <person name="Havlak P."/>
            <person name="Hellsten U."/>
            <person name="Kuo D.H."/>
            <person name="Larsson T."/>
            <person name="Lv J."/>
            <person name="Arendt D."/>
            <person name="Savage R."/>
            <person name="Osoegawa K."/>
            <person name="de Jong P."/>
            <person name="Grimwood J."/>
            <person name="Chapman J.A."/>
            <person name="Shapiro H."/>
            <person name="Aerts A."/>
            <person name="Otillar R.P."/>
            <person name="Terry A.Y."/>
            <person name="Boore J.L."/>
            <person name="Grigoriev I.V."/>
            <person name="Lindberg D.R."/>
            <person name="Seaver E.C."/>
            <person name="Weisblat D.A."/>
            <person name="Putnam N.H."/>
            <person name="Rokhsar D.S."/>
        </authorList>
    </citation>
    <scope>NUCLEOTIDE SEQUENCE [LARGE SCALE GENOMIC DNA]</scope>
</reference>
<evidence type="ECO:0000313" key="7">
    <source>
        <dbReference type="Proteomes" id="UP000030746"/>
    </source>
</evidence>
<comment type="subcellular location">
    <subcellularLocation>
        <location evidence="1">Membrane</location>
        <topology evidence="1">Multi-pass membrane protein</topology>
    </subcellularLocation>
</comment>
<evidence type="ECO:0000256" key="1">
    <source>
        <dbReference type="ARBA" id="ARBA00004141"/>
    </source>
</evidence>
<dbReference type="GeneID" id="20238321"/>
<dbReference type="Pfam" id="PF13520">
    <property type="entry name" value="AA_permease_2"/>
    <property type="match status" value="1"/>
</dbReference>
<sequence length="468" mass="50963">MATSSLTLKREIGLIGGISYIVGTVIGSGIYIFPGAVLQGCGNSIGLTLCMWVFSGFTSLCGAICYAELGSRIGKSGGDYTYIKESFGNLFGFLYAWMNLLTRPMSAAIGCMASAEYIMTAVSCSEDIHHSAKTLLTLVILVFVVCLNGYSVKLGSYYQTISTISKIGVLVIIIVAGLIHLGQGHNDNFQNAFNTENVTVLGLSKAFYASYFAYGGFTIPISIILGVLLTIIAYVSTIIAYHAVLTNSQITSDVAVAYVFAQHKLGFFQWVILPTIGLFAAVSANFNVFQSSRLNFVAGRDNLFPRWLSMVNFKSRTPLVSILLLMVTASLVIIFVNIRSILSTYTFLKILGTFLSILSLKRIRKQYPDSSTTLKTVKCCVLTVSNYCFLTAPLLCPVVYVTITLLVCIVFLVFDIQAMLSVTILLGSGAIAYLISTETPLCKISPLKPLNGVYYVQFPNWSAENYAW</sequence>
<feature type="transmembrane region" description="Helical" evidence="5">
    <location>
        <begin position="319"/>
        <end position="338"/>
    </location>
</feature>
<dbReference type="KEGG" id="lgi:LOTGIDRAFT_160167"/>